<dbReference type="InterPro" id="IPR025110">
    <property type="entry name" value="AMP-bd_C"/>
</dbReference>
<feature type="domain" description="AMP-binding enzyme C-terminal" evidence="4">
    <location>
        <begin position="468"/>
        <end position="544"/>
    </location>
</feature>
<keyword evidence="2 5" id="KW-0436">Ligase</keyword>
<dbReference type="InterPro" id="IPR042099">
    <property type="entry name" value="ANL_N_sf"/>
</dbReference>
<dbReference type="Pfam" id="PF00501">
    <property type="entry name" value="AMP-binding"/>
    <property type="match status" value="1"/>
</dbReference>
<dbReference type="PROSITE" id="PS00455">
    <property type="entry name" value="AMP_BINDING"/>
    <property type="match status" value="1"/>
</dbReference>
<proteinExistence type="inferred from homology"/>
<name>A0A2A5JG76_RHOSG</name>
<sequence length="553" mass="59744">MTTSADTQAFIASVMAGLTGPGGPFEMQVEDVLGSSMPVMKNRDKALGDVLAASFDYGSRDYLVTKDRRFSYLEHGEAVAALATALRERYGVRKGDRVGILAANTPEWVMTFWAAQSLGAIAVGFNSWWVAREVAYGIDHTTPTVVIADAKRAQILSELNTDVPVLTMEEDLPTLLEKYSGSALPRTSVDEDDPAVILYTSGTSGRPKGAVHSHRNVLAVIDYHRYSDRLAAAFTGKPGDGRPSDLRYLLTAPLFHIASLHNLAIPRLATGGAVVIHQGAFDVDEVLSLVEREKVTNWAVVPTMATRLLEYGSLEKYDLTSLRAFALASAPSSPALQDRLRARLPFAQHTLVDSYGLTESSTGISVATPPELAAFPGTLGRPIIGVSVEVRDPFGVAVPDGEEGEICARSAYVMLGYWNDETATAAAIGPDRWLRTGDFGVFEDGRLRLTGRRSDLILRGGENVYPLEIEQTIDEHPAVLECAVIGIDSADLGQEVAAVVVLRSEGAAGEEELRDYVAERLAYFKVPVKWKLSTTPLPRNATGKTIRAKVVLS</sequence>
<dbReference type="Gene3D" id="3.30.300.30">
    <property type="match status" value="1"/>
</dbReference>
<dbReference type="GO" id="GO:0006631">
    <property type="term" value="P:fatty acid metabolic process"/>
    <property type="evidence" value="ECO:0007669"/>
    <property type="project" value="TreeGrafter"/>
</dbReference>
<evidence type="ECO:0000259" key="4">
    <source>
        <dbReference type="Pfam" id="PF13193"/>
    </source>
</evidence>
<evidence type="ECO:0000256" key="2">
    <source>
        <dbReference type="ARBA" id="ARBA00022598"/>
    </source>
</evidence>
<comment type="caution">
    <text evidence="5">The sequence shown here is derived from an EMBL/GenBank/DDBJ whole genome shotgun (WGS) entry which is preliminary data.</text>
</comment>
<evidence type="ECO:0000313" key="5">
    <source>
        <dbReference type="EMBL" id="PCK28219.1"/>
    </source>
</evidence>
<dbReference type="EMBL" id="NOVD01000003">
    <property type="protein sequence ID" value="PCK28219.1"/>
    <property type="molecule type" value="Genomic_DNA"/>
</dbReference>
<dbReference type="GO" id="GO:0031956">
    <property type="term" value="F:medium-chain fatty acid-CoA ligase activity"/>
    <property type="evidence" value="ECO:0007669"/>
    <property type="project" value="TreeGrafter"/>
</dbReference>
<dbReference type="SUPFAM" id="SSF56801">
    <property type="entry name" value="Acetyl-CoA synthetase-like"/>
    <property type="match status" value="1"/>
</dbReference>
<dbReference type="Proteomes" id="UP000230886">
    <property type="component" value="Unassembled WGS sequence"/>
</dbReference>
<evidence type="ECO:0000256" key="1">
    <source>
        <dbReference type="ARBA" id="ARBA00006432"/>
    </source>
</evidence>
<feature type="domain" description="AMP-dependent synthetase/ligase" evidence="3">
    <location>
        <begin position="59"/>
        <end position="418"/>
    </location>
</feature>
<dbReference type="PANTHER" id="PTHR43201">
    <property type="entry name" value="ACYL-COA SYNTHETASE"/>
    <property type="match status" value="1"/>
</dbReference>
<evidence type="ECO:0000313" key="6">
    <source>
        <dbReference type="Proteomes" id="UP000230886"/>
    </source>
</evidence>
<dbReference type="InterPro" id="IPR045851">
    <property type="entry name" value="AMP-bd_C_sf"/>
</dbReference>
<reference evidence="5 6" key="1">
    <citation type="submission" date="2017-07" db="EMBL/GenBank/DDBJ databases">
        <title>Draft sequence of Rhodococcus enclensis 23b-28.</title>
        <authorList>
            <person name="Besaury L."/>
            <person name="Sancelme M."/>
            <person name="Amato P."/>
            <person name="Lallement A."/>
            <person name="Delort A.-M."/>
        </authorList>
    </citation>
    <scope>NUCLEOTIDE SEQUENCE [LARGE SCALE GENOMIC DNA]</scope>
    <source>
        <strain evidence="5 6">23b-28</strain>
    </source>
</reference>
<dbReference type="Pfam" id="PF13193">
    <property type="entry name" value="AMP-binding_C"/>
    <property type="match status" value="1"/>
</dbReference>
<dbReference type="RefSeq" id="WP_099697194.1">
    <property type="nucleotide sequence ID" value="NZ_NOVD01000003.1"/>
</dbReference>
<protein>
    <submittedName>
        <fullName evidence="5">Fatty acid--CoA ligase</fullName>
    </submittedName>
</protein>
<dbReference type="InterPro" id="IPR000873">
    <property type="entry name" value="AMP-dep_synth/lig_dom"/>
</dbReference>
<accession>A0A2A5JG76</accession>
<comment type="similarity">
    <text evidence="1">Belongs to the ATP-dependent AMP-binding enzyme family.</text>
</comment>
<dbReference type="AlphaFoldDB" id="A0A2A5JG76"/>
<dbReference type="Gene3D" id="3.40.50.12780">
    <property type="entry name" value="N-terminal domain of ligase-like"/>
    <property type="match status" value="1"/>
</dbReference>
<organism evidence="5 6">
    <name type="scientific">Rhodococcus qingshengii</name>
    <dbReference type="NCBI Taxonomy" id="334542"/>
    <lineage>
        <taxon>Bacteria</taxon>
        <taxon>Bacillati</taxon>
        <taxon>Actinomycetota</taxon>
        <taxon>Actinomycetes</taxon>
        <taxon>Mycobacteriales</taxon>
        <taxon>Nocardiaceae</taxon>
        <taxon>Rhodococcus</taxon>
        <taxon>Rhodococcus erythropolis group</taxon>
    </lineage>
</organism>
<gene>
    <name evidence="5" type="ORF">CHR55_07270</name>
</gene>
<dbReference type="PANTHER" id="PTHR43201:SF5">
    <property type="entry name" value="MEDIUM-CHAIN ACYL-COA LIGASE ACSF2, MITOCHONDRIAL"/>
    <property type="match status" value="1"/>
</dbReference>
<dbReference type="InterPro" id="IPR020845">
    <property type="entry name" value="AMP-binding_CS"/>
</dbReference>
<evidence type="ECO:0000259" key="3">
    <source>
        <dbReference type="Pfam" id="PF00501"/>
    </source>
</evidence>